<evidence type="ECO:0000313" key="1">
    <source>
        <dbReference type="EMBL" id="CAK7925874.1"/>
    </source>
</evidence>
<organism evidence="1 2">
    <name type="scientific">Peronospora matthiolae</name>
    <dbReference type="NCBI Taxonomy" id="2874970"/>
    <lineage>
        <taxon>Eukaryota</taxon>
        <taxon>Sar</taxon>
        <taxon>Stramenopiles</taxon>
        <taxon>Oomycota</taxon>
        <taxon>Peronosporomycetes</taxon>
        <taxon>Peronosporales</taxon>
        <taxon>Peronosporaceae</taxon>
        <taxon>Peronospora</taxon>
    </lineage>
</organism>
<name>A0AAV1TXY5_9STRA</name>
<dbReference type="AlphaFoldDB" id="A0AAV1TXY5"/>
<comment type="caution">
    <text evidence="1">The sequence shown here is derived from an EMBL/GenBank/DDBJ whole genome shotgun (WGS) entry which is preliminary data.</text>
</comment>
<reference evidence="1" key="1">
    <citation type="submission" date="2024-01" db="EMBL/GenBank/DDBJ databases">
        <authorList>
            <person name="Webb A."/>
        </authorList>
    </citation>
    <scope>NUCLEOTIDE SEQUENCE</scope>
    <source>
        <strain evidence="1">Pm1</strain>
    </source>
</reference>
<dbReference type="EMBL" id="CAKLBY020000092">
    <property type="protein sequence ID" value="CAK7925874.1"/>
    <property type="molecule type" value="Genomic_DNA"/>
</dbReference>
<dbReference type="Proteomes" id="UP001162060">
    <property type="component" value="Unassembled WGS sequence"/>
</dbReference>
<sequence length="273" mass="30875">MAVDGDRHHAVVAFNQSTFPRLYDDTADGPGLFKPYDKAVNTTLSVGPRLLGDSAAVQGTGVVDQQTEERVVFSDVLKKVLNALQLRRPRGIDANFDKMFTQAVRALRDQGVDYSDEALYTQIMQSVPRHELAVLLSSIGNGVVEKGHVTELQQKFAQSIPLSSNDLVDVWKELNLKPRTVLETVRDRLFCRVKTPADAVTLEEMDKHMFLETAPDKTTDLERSRAFYNFLKMLKELHKDVPEDLEKLARQLKERYDMILHTRLNSSPYLASS</sequence>
<protein>
    <submittedName>
        <fullName evidence="1">Uncharacterized protein</fullName>
    </submittedName>
</protein>
<evidence type="ECO:0000313" key="2">
    <source>
        <dbReference type="Proteomes" id="UP001162060"/>
    </source>
</evidence>
<gene>
    <name evidence="1" type="ORF">PM001_LOCUS11024</name>
</gene>
<proteinExistence type="predicted"/>
<accession>A0AAV1TXY5</accession>